<dbReference type="InterPro" id="IPR021858">
    <property type="entry name" value="Fun_TF"/>
</dbReference>
<keyword evidence="2" id="KW-0539">Nucleus</keyword>
<accession>A0A165JZN5</accession>
<feature type="compositionally biased region" description="Polar residues" evidence="3">
    <location>
        <begin position="241"/>
        <end position="256"/>
    </location>
</feature>
<dbReference type="STRING" id="1328760.A0A165JZN5"/>
<dbReference type="Pfam" id="PF11951">
    <property type="entry name" value="Fungal_trans_2"/>
    <property type="match status" value="1"/>
</dbReference>
<proteinExistence type="predicted"/>
<dbReference type="InterPro" id="IPR036864">
    <property type="entry name" value="Zn2-C6_fun-type_DNA-bd_sf"/>
</dbReference>
<feature type="region of interest" description="Disordered" evidence="3">
    <location>
        <begin position="357"/>
        <end position="403"/>
    </location>
</feature>
<feature type="compositionally biased region" description="Polar residues" evidence="3">
    <location>
        <begin position="143"/>
        <end position="170"/>
    </location>
</feature>
<protein>
    <recommendedName>
        <fullName evidence="4">Zn(2)-C6 fungal-type domain-containing protein</fullName>
    </recommendedName>
</protein>
<evidence type="ECO:0000313" key="5">
    <source>
        <dbReference type="EMBL" id="KZF26826.1"/>
    </source>
</evidence>
<dbReference type="GO" id="GO:0008270">
    <property type="term" value="F:zinc ion binding"/>
    <property type="evidence" value="ECO:0007669"/>
    <property type="project" value="InterPro"/>
</dbReference>
<evidence type="ECO:0000313" key="6">
    <source>
        <dbReference type="Proteomes" id="UP000076632"/>
    </source>
</evidence>
<dbReference type="Pfam" id="PF00172">
    <property type="entry name" value="Zn_clus"/>
    <property type="match status" value="1"/>
</dbReference>
<dbReference type="InParanoid" id="A0A165JZN5"/>
<sequence>MPRPRKVGGPEPKKRSRNGCWPCKGRKVKCGEEKPSCLNCERQGEKCDYSIRLNWDGRTKKKSDGGSATIISFSGPGQASCSYPRNLHGSSTISASSTYPLYYGKASTGVDEHGLSSTNRSMNSFTPALPKGGNQLDDFSYRSSPAGSMTSTGMTFSDVSTPARSPSVAESPSDLPILDPALLGTAERAASSPWTGTSQTSQTSLPSILPYMNQLSGSAHQTSSQSSRHGRNQMAAERSSPMGSINIYDSNQNSGEPNYDAGEESQSQARAPPLYPHTRSFNMPPPAHSLSLSNTGLPITVQSLQEYDSGSGHRTKRIRLSPSSELHHVSSIHPGHDFIGMDRQRTSSVATLDNAPSLPARLQPNSPYGSANSPLNSGNSIVGSEDGHTGALSGLSPYTNQPSPDLRRLSVHSLLSGPQKGENPGFAQHISSVVSPGEDESITYGFDCGAPDLDVNKNDDVNAITSFSSTESDILDIVPNTFEDDFYSFIEFGFGIQAKDAAFESGGYYSKPVPVKIPRSLEPLPSLLLDNRMNLLYFHHFLNNTARILVPHDCSENPFRHILPRMAIADENLLSLLLAYSASHRARLLKYPEPVNRIALWVQNVFPALRKALDNSHEQVSDANLATAIMLSSLEIVSPNTFEVAIPWQDHLGIAKRMIATRGGTQASHRKDKVLYFLSRWLAYLDVLGSLGGGKSDRPLFTGSYWIDNSQDDGENSEIDCVLGFTSQCANILARVAELARQCHGERIDPEGNPLPEWAPSPEIAAEAEDLRRLLHTSCSRVYRGCVHRTVEPDSDTDLDSMEMVAMNESFHWTGLIHLDRRVLGWPSSHPEVQKCVQNIIGTFTKMRRGGTAEACLLFPMFTAGCDAKDASQRELILERIKSVELSGMTQAHKTRVLMQKAWDTGKPWETLVAGEFFG</sequence>
<dbReference type="Gene3D" id="4.10.240.10">
    <property type="entry name" value="Zn(2)-C6 fungal-type DNA-binding domain"/>
    <property type="match status" value="1"/>
</dbReference>
<dbReference type="GO" id="GO:0045944">
    <property type="term" value="P:positive regulation of transcription by RNA polymerase II"/>
    <property type="evidence" value="ECO:0007669"/>
    <property type="project" value="TreeGrafter"/>
</dbReference>
<evidence type="ECO:0000256" key="3">
    <source>
        <dbReference type="SAM" id="MobiDB-lite"/>
    </source>
</evidence>
<feature type="region of interest" description="Disordered" evidence="3">
    <location>
        <begin position="216"/>
        <end position="294"/>
    </location>
</feature>
<dbReference type="GO" id="GO:0005634">
    <property type="term" value="C:nucleus"/>
    <property type="evidence" value="ECO:0007669"/>
    <property type="project" value="UniProtKB-SubCell"/>
</dbReference>
<dbReference type="OrthoDB" id="5229455at2759"/>
<dbReference type="EMBL" id="KV407454">
    <property type="protein sequence ID" value="KZF26826.1"/>
    <property type="molecule type" value="Genomic_DNA"/>
</dbReference>
<dbReference type="GO" id="GO:0000981">
    <property type="term" value="F:DNA-binding transcription factor activity, RNA polymerase II-specific"/>
    <property type="evidence" value="ECO:0007669"/>
    <property type="project" value="InterPro"/>
</dbReference>
<gene>
    <name evidence="5" type="ORF">L228DRAFT_258196</name>
</gene>
<comment type="subcellular location">
    <subcellularLocation>
        <location evidence="1">Nucleus</location>
    </subcellularLocation>
</comment>
<feature type="region of interest" description="Disordered" evidence="3">
    <location>
        <begin position="143"/>
        <end position="178"/>
    </location>
</feature>
<dbReference type="SUPFAM" id="SSF57701">
    <property type="entry name" value="Zn2/Cys6 DNA-binding domain"/>
    <property type="match status" value="1"/>
</dbReference>
<reference evidence="5 6" key="1">
    <citation type="journal article" date="2016" name="Fungal Biol.">
        <title>The genome of Xylona heveae provides a window into fungal endophytism.</title>
        <authorList>
            <person name="Gazis R."/>
            <person name="Kuo A."/>
            <person name="Riley R."/>
            <person name="LaButti K."/>
            <person name="Lipzen A."/>
            <person name="Lin J."/>
            <person name="Amirebrahimi M."/>
            <person name="Hesse C.N."/>
            <person name="Spatafora J.W."/>
            <person name="Henrissat B."/>
            <person name="Hainaut M."/>
            <person name="Grigoriev I.V."/>
            <person name="Hibbett D.S."/>
        </authorList>
    </citation>
    <scope>NUCLEOTIDE SEQUENCE [LARGE SCALE GENOMIC DNA]</scope>
    <source>
        <strain evidence="5 6">TC161</strain>
    </source>
</reference>
<feature type="compositionally biased region" description="Low complexity" evidence="3">
    <location>
        <begin position="216"/>
        <end position="227"/>
    </location>
</feature>
<organism evidence="5 6">
    <name type="scientific">Xylona heveae (strain CBS 132557 / TC161)</name>
    <dbReference type="NCBI Taxonomy" id="1328760"/>
    <lineage>
        <taxon>Eukaryota</taxon>
        <taxon>Fungi</taxon>
        <taxon>Dikarya</taxon>
        <taxon>Ascomycota</taxon>
        <taxon>Pezizomycotina</taxon>
        <taxon>Xylonomycetes</taxon>
        <taxon>Xylonales</taxon>
        <taxon>Xylonaceae</taxon>
        <taxon>Xylona</taxon>
    </lineage>
</organism>
<dbReference type="AlphaFoldDB" id="A0A165JZN5"/>
<name>A0A165JZN5_XYLHT</name>
<dbReference type="PROSITE" id="PS50048">
    <property type="entry name" value="ZN2_CY6_FUNGAL_2"/>
    <property type="match status" value="1"/>
</dbReference>
<dbReference type="PANTHER" id="PTHR37534:SF43">
    <property type="entry name" value="FINGER DOMAIN PROTEIN, PUTATIVE (AFU_ORTHOLOGUE AFUA_1G01850)-RELATED"/>
    <property type="match status" value="1"/>
</dbReference>
<dbReference type="Proteomes" id="UP000076632">
    <property type="component" value="Unassembled WGS sequence"/>
</dbReference>
<dbReference type="PROSITE" id="PS00463">
    <property type="entry name" value="ZN2_CY6_FUNGAL_1"/>
    <property type="match status" value="1"/>
</dbReference>
<dbReference type="OMA" id="NWGGRTK"/>
<feature type="domain" description="Zn(2)-C6 fungal-type" evidence="4">
    <location>
        <begin position="19"/>
        <end position="49"/>
    </location>
</feature>
<dbReference type="SMART" id="SM00066">
    <property type="entry name" value="GAL4"/>
    <property type="match status" value="1"/>
</dbReference>
<evidence type="ECO:0000256" key="2">
    <source>
        <dbReference type="ARBA" id="ARBA00023242"/>
    </source>
</evidence>
<dbReference type="RefSeq" id="XP_018192381.1">
    <property type="nucleotide sequence ID" value="XM_018334060.1"/>
</dbReference>
<dbReference type="InterPro" id="IPR001138">
    <property type="entry name" value="Zn2Cys6_DnaBD"/>
</dbReference>
<dbReference type="PANTHER" id="PTHR37534">
    <property type="entry name" value="TRANSCRIPTIONAL ACTIVATOR PROTEIN UGA3"/>
    <property type="match status" value="1"/>
</dbReference>
<evidence type="ECO:0000256" key="1">
    <source>
        <dbReference type="ARBA" id="ARBA00004123"/>
    </source>
</evidence>
<dbReference type="CDD" id="cd00067">
    <property type="entry name" value="GAL4"/>
    <property type="match status" value="1"/>
</dbReference>
<feature type="compositionally biased region" description="Polar residues" evidence="3">
    <location>
        <begin position="363"/>
        <end position="382"/>
    </location>
</feature>
<dbReference type="GO" id="GO:0000976">
    <property type="term" value="F:transcription cis-regulatory region binding"/>
    <property type="evidence" value="ECO:0007669"/>
    <property type="project" value="TreeGrafter"/>
</dbReference>
<dbReference type="GeneID" id="28899197"/>
<keyword evidence="6" id="KW-1185">Reference proteome</keyword>
<evidence type="ECO:0000259" key="4">
    <source>
        <dbReference type="PROSITE" id="PS50048"/>
    </source>
</evidence>